<dbReference type="InterPro" id="IPR007227">
    <property type="entry name" value="Cell_shape_determining_MreD"/>
</dbReference>
<gene>
    <name evidence="9" type="primary">mreD</name>
    <name evidence="9" type="ORF">IQ236_19880</name>
</gene>
<evidence type="ECO:0000313" key="9">
    <source>
        <dbReference type="EMBL" id="MBE9145458.1"/>
    </source>
</evidence>
<keyword evidence="7 8" id="KW-0472">Membrane</keyword>
<sequence>MFFKPNQVLNWTVTIISLMVCMWLSLVRIPGIELFGITPNWVLIWLVAWSIKRTLLEAVIGGLTCGLILDGLTRVQPSHILPFIAVAVLTVVIYKRIIKKIQEDFISVALIVFGMAVIVETIRGLQFSAFGYSDLEQLWLHQQRVALSTAILSSLWAPVIYLPLSRWWAFMEPSNQLKS</sequence>
<evidence type="ECO:0000256" key="1">
    <source>
        <dbReference type="ARBA" id="ARBA00004651"/>
    </source>
</evidence>
<proteinExistence type="inferred from homology"/>
<keyword evidence="6 8" id="KW-1133">Transmembrane helix</keyword>
<evidence type="ECO:0000256" key="7">
    <source>
        <dbReference type="ARBA" id="ARBA00023136"/>
    </source>
</evidence>
<feature type="transmembrane region" description="Helical" evidence="8">
    <location>
        <begin position="79"/>
        <end position="98"/>
    </location>
</feature>
<evidence type="ECO:0000256" key="4">
    <source>
        <dbReference type="ARBA" id="ARBA00022692"/>
    </source>
</evidence>
<feature type="transmembrane region" description="Helical" evidence="8">
    <location>
        <begin position="105"/>
        <end position="125"/>
    </location>
</feature>
<protein>
    <submittedName>
        <fullName evidence="9">Rod shape-determining protein MreD</fullName>
    </submittedName>
</protein>
<keyword evidence="5" id="KW-0133">Cell shape</keyword>
<keyword evidence="3" id="KW-1003">Cell membrane</keyword>
<evidence type="ECO:0000313" key="10">
    <source>
        <dbReference type="Proteomes" id="UP000640725"/>
    </source>
</evidence>
<feature type="transmembrane region" description="Helical" evidence="8">
    <location>
        <begin position="145"/>
        <end position="164"/>
    </location>
</feature>
<keyword evidence="10" id="KW-1185">Reference proteome</keyword>
<dbReference type="Proteomes" id="UP000640725">
    <property type="component" value="Unassembled WGS sequence"/>
</dbReference>
<evidence type="ECO:0000256" key="8">
    <source>
        <dbReference type="SAM" id="Phobius"/>
    </source>
</evidence>
<evidence type="ECO:0000256" key="5">
    <source>
        <dbReference type="ARBA" id="ARBA00022960"/>
    </source>
</evidence>
<evidence type="ECO:0000256" key="3">
    <source>
        <dbReference type="ARBA" id="ARBA00022475"/>
    </source>
</evidence>
<dbReference type="NCBIfam" id="TIGR03426">
    <property type="entry name" value="shape_MreD"/>
    <property type="match status" value="1"/>
</dbReference>
<accession>A0ABR9UG61</accession>
<dbReference type="EMBL" id="JADEWU010000058">
    <property type="protein sequence ID" value="MBE9145458.1"/>
    <property type="molecule type" value="Genomic_DNA"/>
</dbReference>
<comment type="similarity">
    <text evidence="2">Belongs to the MreD family.</text>
</comment>
<dbReference type="RefSeq" id="WP_190521925.1">
    <property type="nucleotide sequence ID" value="NZ_JADEWU010000058.1"/>
</dbReference>
<comment type="subcellular location">
    <subcellularLocation>
        <location evidence="1">Cell membrane</location>
        <topology evidence="1">Multi-pass membrane protein</topology>
    </subcellularLocation>
</comment>
<feature type="transmembrane region" description="Helical" evidence="8">
    <location>
        <begin position="7"/>
        <end position="26"/>
    </location>
</feature>
<evidence type="ECO:0000256" key="6">
    <source>
        <dbReference type="ARBA" id="ARBA00022989"/>
    </source>
</evidence>
<organism evidence="9 10">
    <name type="scientific">Planktothrix mougeotii LEGE 06226</name>
    <dbReference type="NCBI Taxonomy" id="1828728"/>
    <lineage>
        <taxon>Bacteria</taxon>
        <taxon>Bacillati</taxon>
        <taxon>Cyanobacteriota</taxon>
        <taxon>Cyanophyceae</taxon>
        <taxon>Oscillatoriophycideae</taxon>
        <taxon>Oscillatoriales</taxon>
        <taxon>Microcoleaceae</taxon>
        <taxon>Planktothrix</taxon>
    </lineage>
</organism>
<keyword evidence="4 8" id="KW-0812">Transmembrane</keyword>
<reference evidence="9 10" key="1">
    <citation type="submission" date="2020-10" db="EMBL/GenBank/DDBJ databases">
        <authorList>
            <person name="Castelo-Branco R."/>
            <person name="Eusebio N."/>
            <person name="Adriana R."/>
            <person name="Vieira A."/>
            <person name="Brugerolle De Fraissinette N."/>
            <person name="Rezende De Castro R."/>
            <person name="Schneider M.P."/>
            <person name="Vasconcelos V."/>
            <person name="Leao P.N."/>
        </authorList>
    </citation>
    <scope>NUCLEOTIDE SEQUENCE [LARGE SCALE GENOMIC DNA]</scope>
    <source>
        <strain evidence="9 10">LEGE 06226</strain>
    </source>
</reference>
<evidence type="ECO:0000256" key="2">
    <source>
        <dbReference type="ARBA" id="ARBA00007776"/>
    </source>
</evidence>
<comment type="caution">
    <text evidence="9">The sequence shown here is derived from an EMBL/GenBank/DDBJ whole genome shotgun (WGS) entry which is preliminary data.</text>
</comment>
<name>A0ABR9UG61_9CYAN</name>